<dbReference type="Proteomes" id="UP000003195">
    <property type="component" value="Unassembled WGS sequence"/>
</dbReference>
<name>E2ZC03_9FIRM</name>
<evidence type="ECO:0000313" key="4">
    <source>
        <dbReference type="EMBL" id="EFQ03990.1"/>
    </source>
</evidence>
<dbReference type="OrthoDB" id="9780707at2"/>
<dbReference type="PROSITE" id="PS51014">
    <property type="entry name" value="COBK_CBIJ"/>
    <property type="match status" value="1"/>
</dbReference>
<dbReference type="GO" id="GO:0016994">
    <property type="term" value="F:precorrin-6A reductase activity"/>
    <property type="evidence" value="ECO:0007669"/>
    <property type="project" value="UniProtKB-EC"/>
</dbReference>
<protein>
    <submittedName>
        <fullName evidence="4">Precorrin-6A reductase</fullName>
        <ecNumber evidence="4">1.3.1.54</ecNumber>
    </submittedName>
</protein>
<evidence type="ECO:0000256" key="2">
    <source>
        <dbReference type="ARBA" id="ARBA00022573"/>
    </source>
</evidence>
<keyword evidence="3 4" id="KW-0560">Oxidoreductase</keyword>
<dbReference type="EC" id="1.3.1.54" evidence="4"/>
<evidence type="ECO:0000313" key="5">
    <source>
        <dbReference type="Proteomes" id="UP000003195"/>
    </source>
</evidence>
<evidence type="ECO:0000256" key="3">
    <source>
        <dbReference type="ARBA" id="ARBA00023002"/>
    </source>
</evidence>
<reference evidence="4 5" key="1">
    <citation type="submission" date="2010-08" db="EMBL/GenBank/DDBJ databases">
        <authorList>
            <person name="Weinstock G."/>
            <person name="Sodergren E."/>
            <person name="Clifton S."/>
            <person name="Fulton L."/>
            <person name="Fulton B."/>
            <person name="Courtney L."/>
            <person name="Fronick C."/>
            <person name="Harrison M."/>
            <person name="Strong C."/>
            <person name="Farmer C."/>
            <person name="Delahaunty K."/>
            <person name="Markovic C."/>
            <person name="Hall O."/>
            <person name="Minx P."/>
            <person name="Tomlinson C."/>
            <person name="Mitreva M."/>
            <person name="Hou S."/>
            <person name="Chen J."/>
            <person name="Wollam A."/>
            <person name="Pepin K.H."/>
            <person name="Johnson M."/>
            <person name="Bhonagiri V."/>
            <person name="Zhang X."/>
            <person name="Suruliraj S."/>
            <person name="Warren W."/>
            <person name="Chinwalla A."/>
            <person name="Mardis E.R."/>
            <person name="Wilson R.K."/>
        </authorList>
    </citation>
    <scope>NUCLEOTIDE SEQUENCE [LARGE SCALE GENOMIC DNA]</scope>
    <source>
        <strain evidence="4 5">F0359</strain>
    </source>
</reference>
<keyword evidence="5" id="KW-1185">Reference proteome</keyword>
<sequence length="251" mass="28024">MSLRIWIAAGTTEGRLLAEDLADENVELAVTVATEYGASLIIDKPNVSVLDKRLNDRGMAEFIDQFKPDLAIDATHPYAAMVTETMRRVCEKKGVVYKRLLRPPTDEEDCLRFSSVEEAAAWLDEKEGVIFLTTGSKDLHKFATIRNYEQRLVARILPVRESLDKALDNGYIPSRIIAMQGPFSVDLNTAMFKEFQSSWVVTKNSGSVGGFSQKLEAARAARAKLIVIERPEDAGSSYEEIRDFVKSQTEA</sequence>
<dbReference type="GO" id="GO:0009236">
    <property type="term" value="P:cobalamin biosynthetic process"/>
    <property type="evidence" value="ECO:0007669"/>
    <property type="project" value="UniProtKB-UniPathway"/>
</dbReference>
<dbReference type="NCBIfam" id="TIGR00715">
    <property type="entry name" value="precor6x_red"/>
    <property type="match status" value="1"/>
</dbReference>
<dbReference type="AlphaFoldDB" id="E2ZC03"/>
<dbReference type="PANTHER" id="PTHR36925">
    <property type="entry name" value="COBALT-PRECORRIN-6A REDUCTASE"/>
    <property type="match status" value="1"/>
</dbReference>
<dbReference type="Pfam" id="PF02571">
    <property type="entry name" value="CbiJ"/>
    <property type="match status" value="1"/>
</dbReference>
<accession>E2ZC03</accession>
<organism evidence="4 5">
    <name type="scientific">Megasphaera micronuciformis F0359</name>
    <dbReference type="NCBI Taxonomy" id="706434"/>
    <lineage>
        <taxon>Bacteria</taxon>
        <taxon>Bacillati</taxon>
        <taxon>Bacillota</taxon>
        <taxon>Negativicutes</taxon>
        <taxon>Veillonellales</taxon>
        <taxon>Veillonellaceae</taxon>
        <taxon>Megasphaera</taxon>
    </lineage>
</organism>
<dbReference type="InterPro" id="IPR003723">
    <property type="entry name" value="Precorrin-6x_reduct"/>
</dbReference>
<dbReference type="UniPathway" id="UPA00148"/>
<gene>
    <name evidence="4" type="primary">cobK</name>
    <name evidence="4" type="ORF">HMPREF9429_01173</name>
</gene>
<dbReference type="HOGENOM" id="CLU_068627_0_0_9"/>
<comment type="caution">
    <text evidence="4">The sequence shown here is derived from an EMBL/GenBank/DDBJ whole genome shotgun (WGS) entry which is preliminary data.</text>
</comment>
<dbReference type="PANTHER" id="PTHR36925:SF1">
    <property type="entry name" value="COBALT-PRECORRIN-6A REDUCTASE"/>
    <property type="match status" value="1"/>
</dbReference>
<comment type="pathway">
    <text evidence="1">Cofactor biosynthesis; adenosylcobalamin biosynthesis.</text>
</comment>
<dbReference type="STRING" id="706434.HMPREF9429_01173"/>
<evidence type="ECO:0000256" key="1">
    <source>
        <dbReference type="ARBA" id="ARBA00004953"/>
    </source>
</evidence>
<dbReference type="RefSeq" id="WP_006942298.1">
    <property type="nucleotide sequence ID" value="NZ_GL538208.1"/>
</dbReference>
<dbReference type="EMBL" id="AECS01000037">
    <property type="protein sequence ID" value="EFQ03990.1"/>
    <property type="molecule type" value="Genomic_DNA"/>
</dbReference>
<proteinExistence type="predicted"/>
<keyword evidence="2" id="KW-0169">Cobalamin biosynthesis</keyword>
<dbReference type="eggNOG" id="COG2099">
    <property type="taxonomic scope" value="Bacteria"/>
</dbReference>